<reference evidence="2 3" key="1">
    <citation type="submission" date="2020-08" db="EMBL/GenBank/DDBJ databases">
        <title>Hymenobacter sp. S2-20-2 genome sequencing.</title>
        <authorList>
            <person name="Jin L."/>
        </authorList>
    </citation>
    <scope>NUCLEOTIDE SEQUENCE [LARGE SCALE GENOMIC DNA]</scope>
    <source>
        <strain evidence="2 3">S2-20-2</strain>
    </source>
</reference>
<evidence type="ECO:0000313" key="2">
    <source>
        <dbReference type="EMBL" id="QNH61277.1"/>
    </source>
</evidence>
<dbReference type="RefSeq" id="WP_185887207.1">
    <property type="nucleotide sequence ID" value="NZ_CP060202.1"/>
</dbReference>
<dbReference type="Proteomes" id="UP000515489">
    <property type="component" value="Chromosome"/>
</dbReference>
<evidence type="ECO:0000313" key="3">
    <source>
        <dbReference type="Proteomes" id="UP000515489"/>
    </source>
</evidence>
<protein>
    <recommendedName>
        <fullName evidence="4">Gliding motility protein GldL</fullName>
    </recommendedName>
</protein>
<dbReference type="KEGG" id="hsk:H4317_14040"/>
<keyword evidence="1" id="KW-0812">Transmembrane</keyword>
<feature type="transmembrane region" description="Helical" evidence="1">
    <location>
        <begin position="37"/>
        <end position="56"/>
    </location>
</feature>
<accession>A0A7G7W4I4</accession>
<dbReference type="EMBL" id="CP060202">
    <property type="protein sequence ID" value="QNH61277.1"/>
    <property type="molecule type" value="Genomic_DNA"/>
</dbReference>
<evidence type="ECO:0008006" key="4">
    <source>
        <dbReference type="Google" id="ProtNLM"/>
    </source>
</evidence>
<evidence type="ECO:0000256" key="1">
    <source>
        <dbReference type="SAM" id="Phobius"/>
    </source>
</evidence>
<gene>
    <name evidence="2" type="ORF">H4317_14040</name>
</gene>
<keyword evidence="3" id="KW-1185">Reference proteome</keyword>
<name>A0A7G7W4I4_9BACT</name>
<proteinExistence type="predicted"/>
<organism evidence="2 3">
    <name type="scientific">Hymenobacter sediminicola</name>
    <dbReference type="NCBI Taxonomy" id="2761579"/>
    <lineage>
        <taxon>Bacteria</taxon>
        <taxon>Pseudomonadati</taxon>
        <taxon>Bacteroidota</taxon>
        <taxon>Cytophagia</taxon>
        <taxon>Cytophagales</taxon>
        <taxon>Hymenobacteraceae</taxon>
        <taxon>Hymenobacter</taxon>
    </lineage>
</organism>
<dbReference type="AlphaFoldDB" id="A0A7G7W4I4"/>
<feature type="transmembrane region" description="Helical" evidence="1">
    <location>
        <begin position="7"/>
        <end position="25"/>
    </location>
</feature>
<sequence>MKLTYRLLIMLLLLGMVLVLLAAFFRSQRYPGGDGLLLTGLALQLLAAVLVFWKFAGRLRKRQ</sequence>
<keyword evidence="1" id="KW-1133">Transmembrane helix</keyword>
<keyword evidence="1" id="KW-0472">Membrane</keyword>